<keyword evidence="5" id="KW-1185">Reference proteome</keyword>
<evidence type="ECO:0000313" key="4">
    <source>
        <dbReference type="EMBL" id="VDK43757.1"/>
    </source>
</evidence>
<feature type="coiled-coil region" evidence="2">
    <location>
        <begin position="364"/>
        <end position="419"/>
    </location>
</feature>
<dbReference type="PANTHER" id="PTHR12587:SF20">
    <property type="entry name" value="LIPRIN-ALPHA, ISOFORM E"/>
    <property type="match status" value="1"/>
</dbReference>
<evidence type="ECO:0000313" key="5">
    <source>
        <dbReference type="Proteomes" id="UP000271889"/>
    </source>
</evidence>
<feature type="coiled-coil region" evidence="2">
    <location>
        <begin position="5"/>
        <end position="39"/>
    </location>
</feature>
<keyword evidence="1" id="KW-0677">Repeat</keyword>
<accession>A0A3P6QDY3</accession>
<feature type="domain" description="Liprin-alpha CC2" evidence="3">
    <location>
        <begin position="144"/>
        <end position="392"/>
    </location>
</feature>
<proteinExistence type="predicted"/>
<dbReference type="Proteomes" id="UP000271889">
    <property type="component" value="Unassembled WGS sequence"/>
</dbReference>
<protein>
    <recommendedName>
        <fullName evidence="3">Liprin-alpha CC2 domain-containing protein</fullName>
    </recommendedName>
</protein>
<feature type="coiled-coil region" evidence="2">
    <location>
        <begin position="83"/>
        <end position="331"/>
    </location>
</feature>
<evidence type="ECO:0000256" key="2">
    <source>
        <dbReference type="SAM" id="Coils"/>
    </source>
</evidence>
<dbReference type="EMBL" id="UYRV01000285">
    <property type="protein sequence ID" value="VDK43757.1"/>
    <property type="molecule type" value="Genomic_DNA"/>
</dbReference>
<dbReference type="InterPro" id="IPR057892">
    <property type="entry name" value="LIP-1_CC2"/>
</dbReference>
<reference evidence="4 5" key="1">
    <citation type="submission" date="2018-11" db="EMBL/GenBank/DDBJ databases">
        <authorList>
            <consortium name="Pathogen Informatics"/>
        </authorList>
    </citation>
    <scope>NUCLEOTIDE SEQUENCE [LARGE SCALE GENOMIC DNA]</scope>
</reference>
<dbReference type="OrthoDB" id="2132119at2759"/>
<dbReference type="InterPro" id="IPR029515">
    <property type="entry name" value="Liprin"/>
</dbReference>
<dbReference type="GO" id="GO:0048786">
    <property type="term" value="C:presynaptic active zone"/>
    <property type="evidence" value="ECO:0007669"/>
    <property type="project" value="TreeGrafter"/>
</dbReference>
<evidence type="ECO:0000259" key="3">
    <source>
        <dbReference type="Pfam" id="PF25526"/>
    </source>
</evidence>
<sequence length="504" mass="57648">MTKELVQIREQLLEKDEEIVELKAERNNTRLLLEHLECLVSRHERSLRVTVMKRQAQSPAGVSSEVEVLKALKSLFEHHKALDEKVRERLRVAMERVATLEEELTSKGEENSGLKARLAMVAAEAEEAQAKGQKTNGALSSESAARLVEMQEACERMKVELTNSLKQVQELSARNSELEAQLSTAQKDTHACQEQLTKVKNQLHEAEAQRNDQEARISTLESRFLSAQREATCIRDLNDKLEHQLANKDAAVRLNEEKVRSLQERLELAEKQLAQSLKKAESLPSVEAELQQRMEALTAAEQKQLSAEERVQRLERQALESSAELERAVQREKMNEEHSQRLSSTVDKLLSESNDRLQLHLKERMQALDDKNRLTQQLENTKKIYDQAERTKERLQRDNDALRQEIEALRQQLYNARTAQFHSRMHAVLPPPLPLTVVPQPFAQSSYTNSTPPGYATVGVRRPNKGRIAALQEDPSKVQTLNEQEWDRLQQAHVLANVQQVTFF</sequence>
<name>A0A3P6QDY3_CYLGO</name>
<dbReference type="Pfam" id="PF25526">
    <property type="entry name" value="LIP-1"/>
    <property type="match status" value="1"/>
</dbReference>
<feature type="non-terminal residue" evidence="4">
    <location>
        <position position="504"/>
    </location>
</feature>
<dbReference type="PANTHER" id="PTHR12587">
    <property type="entry name" value="LAR INTERACTING PROTEIN LIP -RELATED PROTEIN"/>
    <property type="match status" value="1"/>
</dbReference>
<keyword evidence="2" id="KW-0175">Coiled coil</keyword>
<evidence type="ECO:0000256" key="1">
    <source>
        <dbReference type="ARBA" id="ARBA00022737"/>
    </source>
</evidence>
<dbReference type="GO" id="GO:0050808">
    <property type="term" value="P:synapse organization"/>
    <property type="evidence" value="ECO:0007669"/>
    <property type="project" value="TreeGrafter"/>
</dbReference>
<organism evidence="4 5">
    <name type="scientific">Cylicostephanus goldi</name>
    <name type="common">Nematode worm</name>
    <dbReference type="NCBI Taxonomy" id="71465"/>
    <lineage>
        <taxon>Eukaryota</taxon>
        <taxon>Metazoa</taxon>
        <taxon>Ecdysozoa</taxon>
        <taxon>Nematoda</taxon>
        <taxon>Chromadorea</taxon>
        <taxon>Rhabditida</taxon>
        <taxon>Rhabditina</taxon>
        <taxon>Rhabditomorpha</taxon>
        <taxon>Strongyloidea</taxon>
        <taxon>Strongylidae</taxon>
        <taxon>Cylicostephanus</taxon>
    </lineage>
</organism>
<dbReference type="AlphaFoldDB" id="A0A3P6QDY3"/>
<gene>
    <name evidence="4" type="ORF">CGOC_LOCUS218</name>
</gene>